<protein>
    <submittedName>
        <fullName evidence="4">Cyclic di-GMP phosphodiesterase response regulator RpfG</fullName>
        <ecNumber evidence="4">3.1.4.52</ecNumber>
    </submittedName>
</protein>
<dbReference type="Proteomes" id="UP000318538">
    <property type="component" value="Chromosome"/>
</dbReference>
<name>A0A517NJW5_9BACT</name>
<feature type="domain" description="Response regulatory" evidence="2">
    <location>
        <begin position="1"/>
        <end position="116"/>
    </location>
</feature>
<dbReference type="PROSITE" id="PS50110">
    <property type="entry name" value="RESPONSE_REGULATORY"/>
    <property type="match status" value="1"/>
</dbReference>
<evidence type="ECO:0000313" key="4">
    <source>
        <dbReference type="EMBL" id="QDT07333.1"/>
    </source>
</evidence>
<dbReference type="SMART" id="SM00448">
    <property type="entry name" value="REC"/>
    <property type="match status" value="1"/>
</dbReference>
<dbReference type="EC" id="3.1.4.52" evidence="4"/>
<dbReference type="PANTHER" id="PTHR45228">
    <property type="entry name" value="CYCLIC DI-GMP PHOSPHODIESTERASE TM_0186-RELATED"/>
    <property type="match status" value="1"/>
</dbReference>
<feature type="domain" description="HD-GYP" evidence="3">
    <location>
        <begin position="136"/>
        <end position="355"/>
    </location>
</feature>
<dbReference type="SUPFAM" id="SSF52172">
    <property type="entry name" value="CheY-like"/>
    <property type="match status" value="1"/>
</dbReference>
<dbReference type="InterPro" id="IPR052020">
    <property type="entry name" value="Cyclic_di-GMP/3'3'-cGAMP_PDE"/>
</dbReference>
<dbReference type="RefSeq" id="WP_218933560.1">
    <property type="nucleotide sequence ID" value="NZ_CP036525.1"/>
</dbReference>
<feature type="modified residue" description="4-aspartylphosphate" evidence="1">
    <location>
        <position position="49"/>
    </location>
</feature>
<evidence type="ECO:0000256" key="1">
    <source>
        <dbReference type="PROSITE-ProRule" id="PRU00169"/>
    </source>
</evidence>
<evidence type="ECO:0000259" key="3">
    <source>
        <dbReference type="PROSITE" id="PS51832"/>
    </source>
</evidence>
<evidence type="ECO:0000259" key="2">
    <source>
        <dbReference type="PROSITE" id="PS50110"/>
    </source>
</evidence>
<keyword evidence="4" id="KW-0378">Hydrolase</keyword>
<evidence type="ECO:0000313" key="5">
    <source>
        <dbReference type="Proteomes" id="UP000318538"/>
    </source>
</evidence>
<dbReference type="KEGG" id="rlc:K227x_57600"/>
<gene>
    <name evidence="4" type="primary">rpfG_7</name>
    <name evidence="4" type="ORF">K227x_57600</name>
</gene>
<dbReference type="Gene3D" id="3.40.50.2300">
    <property type="match status" value="1"/>
</dbReference>
<dbReference type="Pfam" id="PF00072">
    <property type="entry name" value="Response_reg"/>
    <property type="match status" value="1"/>
</dbReference>
<organism evidence="4 5">
    <name type="scientific">Rubripirellula lacrimiformis</name>
    <dbReference type="NCBI Taxonomy" id="1930273"/>
    <lineage>
        <taxon>Bacteria</taxon>
        <taxon>Pseudomonadati</taxon>
        <taxon>Planctomycetota</taxon>
        <taxon>Planctomycetia</taxon>
        <taxon>Pirellulales</taxon>
        <taxon>Pirellulaceae</taxon>
        <taxon>Rubripirellula</taxon>
    </lineage>
</organism>
<dbReference type="AlphaFoldDB" id="A0A517NJW5"/>
<dbReference type="PANTHER" id="PTHR45228:SF1">
    <property type="entry name" value="CYCLIC DI-GMP PHOSPHODIESTERASE TM_0186"/>
    <property type="match status" value="1"/>
</dbReference>
<dbReference type="InterPro" id="IPR003607">
    <property type="entry name" value="HD/PDEase_dom"/>
</dbReference>
<accession>A0A517NJW5</accession>
<dbReference type="InterPro" id="IPR011006">
    <property type="entry name" value="CheY-like_superfamily"/>
</dbReference>
<dbReference type="InterPro" id="IPR001789">
    <property type="entry name" value="Sig_transdc_resp-reg_receiver"/>
</dbReference>
<dbReference type="Gene3D" id="1.10.3210.10">
    <property type="entry name" value="Hypothetical protein af1432"/>
    <property type="match status" value="1"/>
</dbReference>
<dbReference type="Pfam" id="PF13487">
    <property type="entry name" value="HD_5"/>
    <property type="match status" value="1"/>
</dbReference>
<dbReference type="SMART" id="SM00471">
    <property type="entry name" value="HDc"/>
    <property type="match status" value="1"/>
</dbReference>
<keyword evidence="5" id="KW-1185">Reference proteome</keyword>
<dbReference type="PROSITE" id="PS51832">
    <property type="entry name" value="HD_GYP"/>
    <property type="match status" value="1"/>
</dbReference>
<dbReference type="CDD" id="cd00077">
    <property type="entry name" value="HDc"/>
    <property type="match status" value="1"/>
</dbReference>
<dbReference type="GO" id="GO:0000160">
    <property type="term" value="P:phosphorelay signal transduction system"/>
    <property type="evidence" value="ECO:0007669"/>
    <property type="project" value="InterPro"/>
</dbReference>
<sequence length="357" mass="39432">MIVDDIAVNVRVAQAHLESAGYTNFVTLSDSTEAMERIQDDAPDVILLDIMMPDISGLEILQQLRSQESTARLPVLILTGAESRELKHEALQLGATDFLSKPIDIEELLPRVRNSLVIKGYEDDLKTQVMQRTAELEQAQTELIHCLARAAESRDNDTGAHVIRVGKYAGLIGDELGMDQSEVSRLMQAATLHDVGKIGIRDEILQKPGKLTPEEMIEMQRHCGLGRRVLERVPGFDDFFVQDHTSIGDQIMRACSSPTIQMARTIALTHHERWDGSGYPLGLSGESIPLEGRITAVADVFDAVSSRRSYKDPFSLDESLAIIDEGSGSHFDPAVTAAFLRRVQDIVKIQIQHADVA</sequence>
<keyword evidence="1" id="KW-0597">Phosphoprotein</keyword>
<reference evidence="4 5" key="1">
    <citation type="submission" date="2019-02" db="EMBL/GenBank/DDBJ databases">
        <title>Deep-cultivation of Planctomycetes and their phenomic and genomic characterization uncovers novel biology.</title>
        <authorList>
            <person name="Wiegand S."/>
            <person name="Jogler M."/>
            <person name="Boedeker C."/>
            <person name="Pinto D."/>
            <person name="Vollmers J."/>
            <person name="Rivas-Marin E."/>
            <person name="Kohn T."/>
            <person name="Peeters S.H."/>
            <person name="Heuer A."/>
            <person name="Rast P."/>
            <person name="Oberbeckmann S."/>
            <person name="Bunk B."/>
            <person name="Jeske O."/>
            <person name="Meyerdierks A."/>
            <person name="Storesund J.E."/>
            <person name="Kallscheuer N."/>
            <person name="Luecker S."/>
            <person name="Lage O.M."/>
            <person name="Pohl T."/>
            <person name="Merkel B.J."/>
            <person name="Hornburger P."/>
            <person name="Mueller R.-W."/>
            <person name="Bruemmer F."/>
            <person name="Labrenz M."/>
            <person name="Spormann A.M."/>
            <person name="Op den Camp H."/>
            <person name="Overmann J."/>
            <person name="Amann R."/>
            <person name="Jetten M.S.M."/>
            <person name="Mascher T."/>
            <person name="Medema M.H."/>
            <person name="Devos D.P."/>
            <person name="Kaster A.-K."/>
            <person name="Ovreas L."/>
            <person name="Rohde M."/>
            <person name="Galperin M.Y."/>
            <person name="Jogler C."/>
        </authorList>
    </citation>
    <scope>NUCLEOTIDE SEQUENCE [LARGE SCALE GENOMIC DNA]</scope>
    <source>
        <strain evidence="4 5">K22_7</strain>
    </source>
</reference>
<proteinExistence type="predicted"/>
<dbReference type="GO" id="GO:0071111">
    <property type="term" value="F:cyclic-guanylate-specific phosphodiesterase activity"/>
    <property type="evidence" value="ECO:0007669"/>
    <property type="project" value="UniProtKB-EC"/>
</dbReference>
<dbReference type="InterPro" id="IPR037522">
    <property type="entry name" value="HD_GYP_dom"/>
</dbReference>
<dbReference type="SUPFAM" id="SSF109604">
    <property type="entry name" value="HD-domain/PDEase-like"/>
    <property type="match status" value="1"/>
</dbReference>
<dbReference type="EMBL" id="CP036525">
    <property type="protein sequence ID" value="QDT07333.1"/>
    <property type="molecule type" value="Genomic_DNA"/>
</dbReference>